<dbReference type="SUPFAM" id="SSF46689">
    <property type="entry name" value="Homeodomain-like"/>
    <property type="match status" value="1"/>
</dbReference>
<comment type="caution">
    <text evidence="2">The sequence shown here is derived from an EMBL/GenBank/DDBJ whole genome shotgun (WGS) entry which is preliminary data.</text>
</comment>
<sequence length="300" mass="35377">MNSIASPSHLPSSYSEDEHISIPPSPNYIAEIIEWEEEQALLIRLYASNNAFIAHFLEEDDEPKCRGSIPRHRVLNRGMEEGHVRLWNDYFSKNPTFGESLFCRQFRMRRSLFLRIVVVVNDHDNYFMQKKDGLKRCRKSCRLRWLNYLRPDLNRGEFTLDEVDLIIRLHKLLGNRQVKADTQKIEKNIVIKPRPWTFSKDSLWSRRETPYIDTNQSEDMLVMPSPKLPLGDDTLWWENKLAEMEEKEGTSCSITRSGEEEHLTNFWDEEMVPTTKGGDPFVEEDNNAWDDFCFDVDLWG</sequence>
<evidence type="ECO:0000259" key="1">
    <source>
        <dbReference type="PROSITE" id="PS51294"/>
    </source>
</evidence>
<dbReference type="GO" id="GO:0000976">
    <property type="term" value="F:transcription cis-regulatory region binding"/>
    <property type="evidence" value="ECO:0007669"/>
    <property type="project" value="TreeGrafter"/>
</dbReference>
<dbReference type="Proteomes" id="UP000655225">
    <property type="component" value="Unassembled WGS sequence"/>
</dbReference>
<name>A0A834YBU0_TETSI</name>
<dbReference type="OrthoDB" id="2143914at2759"/>
<dbReference type="PANTHER" id="PTHR47998">
    <property type="entry name" value="TRANSCRIPTION FACTOR MYB51-LIKE ISOFORM X1"/>
    <property type="match status" value="1"/>
</dbReference>
<proteinExistence type="predicted"/>
<dbReference type="AlphaFoldDB" id="A0A834YBU0"/>
<dbReference type="EMBL" id="JABCRI010000023">
    <property type="protein sequence ID" value="KAF8378618.1"/>
    <property type="molecule type" value="Genomic_DNA"/>
</dbReference>
<dbReference type="GO" id="GO:0006355">
    <property type="term" value="P:regulation of DNA-templated transcription"/>
    <property type="evidence" value="ECO:0007669"/>
    <property type="project" value="TreeGrafter"/>
</dbReference>
<dbReference type="PANTHER" id="PTHR47998:SF91">
    <property type="entry name" value="MYB-RELATED PROTEIN 308-LIKE"/>
    <property type="match status" value="1"/>
</dbReference>
<dbReference type="Gene3D" id="1.10.10.60">
    <property type="entry name" value="Homeodomain-like"/>
    <property type="match status" value="1"/>
</dbReference>
<feature type="domain" description="HTH myb-type" evidence="1">
    <location>
        <begin position="134"/>
        <end position="153"/>
    </location>
</feature>
<keyword evidence="3" id="KW-1185">Reference proteome</keyword>
<evidence type="ECO:0000313" key="2">
    <source>
        <dbReference type="EMBL" id="KAF8378618.1"/>
    </source>
</evidence>
<organism evidence="2 3">
    <name type="scientific">Tetracentron sinense</name>
    <name type="common">Spur-leaf</name>
    <dbReference type="NCBI Taxonomy" id="13715"/>
    <lineage>
        <taxon>Eukaryota</taxon>
        <taxon>Viridiplantae</taxon>
        <taxon>Streptophyta</taxon>
        <taxon>Embryophyta</taxon>
        <taxon>Tracheophyta</taxon>
        <taxon>Spermatophyta</taxon>
        <taxon>Magnoliopsida</taxon>
        <taxon>Trochodendrales</taxon>
        <taxon>Trochodendraceae</taxon>
        <taxon>Tetracentron</taxon>
    </lineage>
</organism>
<evidence type="ECO:0000313" key="3">
    <source>
        <dbReference type="Proteomes" id="UP000655225"/>
    </source>
</evidence>
<dbReference type="GO" id="GO:0030154">
    <property type="term" value="P:cell differentiation"/>
    <property type="evidence" value="ECO:0007669"/>
    <property type="project" value="TreeGrafter"/>
</dbReference>
<accession>A0A834YBU0</accession>
<dbReference type="GO" id="GO:0005634">
    <property type="term" value="C:nucleus"/>
    <property type="evidence" value="ECO:0007669"/>
    <property type="project" value="TreeGrafter"/>
</dbReference>
<dbReference type="InterPro" id="IPR017930">
    <property type="entry name" value="Myb_dom"/>
</dbReference>
<protein>
    <recommendedName>
        <fullName evidence="1">HTH myb-type domain-containing protein</fullName>
    </recommendedName>
</protein>
<dbReference type="InterPro" id="IPR009057">
    <property type="entry name" value="Homeodomain-like_sf"/>
</dbReference>
<dbReference type="PROSITE" id="PS51294">
    <property type="entry name" value="HTH_MYB"/>
    <property type="match status" value="1"/>
</dbReference>
<gene>
    <name evidence="2" type="ORF">HHK36_029966</name>
</gene>
<reference evidence="2 3" key="1">
    <citation type="submission" date="2020-04" db="EMBL/GenBank/DDBJ databases">
        <title>Plant Genome Project.</title>
        <authorList>
            <person name="Zhang R.-G."/>
        </authorList>
    </citation>
    <scope>NUCLEOTIDE SEQUENCE [LARGE SCALE GENOMIC DNA]</scope>
    <source>
        <strain evidence="2">YNK0</strain>
        <tissue evidence="2">Leaf</tissue>
    </source>
</reference>
<dbReference type="InterPro" id="IPR015495">
    <property type="entry name" value="Myb_TF_plants"/>
</dbReference>